<reference evidence="1 2" key="1">
    <citation type="submission" date="2022-05" db="EMBL/GenBank/DDBJ databases">
        <authorList>
            <consortium name="Genoscope - CEA"/>
            <person name="William W."/>
        </authorList>
    </citation>
    <scope>NUCLEOTIDE SEQUENCE [LARGE SCALE GENOMIC DNA]</scope>
</reference>
<dbReference type="Proteomes" id="UP001159428">
    <property type="component" value="Unassembled WGS sequence"/>
</dbReference>
<sequence>MDVMKDIAHLYSFLQSVTGKSGQLNFKGRVIEYKAEGRIHKLEWVYDGTAWDVESGTSVKARHYKSTQGAIEHAVKKLIDDLKAKGILS</sequence>
<proteinExistence type="predicted"/>
<accession>A0AAU9WXK5</accession>
<comment type="caution">
    <text evidence="1">The sequence shown here is derived from an EMBL/GenBank/DDBJ whole genome shotgun (WGS) entry which is preliminary data.</text>
</comment>
<keyword evidence="2" id="KW-1185">Reference proteome</keyword>
<evidence type="ECO:0000313" key="2">
    <source>
        <dbReference type="Proteomes" id="UP001159428"/>
    </source>
</evidence>
<protein>
    <submittedName>
        <fullName evidence="1">Uncharacterized protein</fullName>
    </submittedName>
</protein>
<dbReference type="EMBL" id="CALNXJ010000023">
    <property type="protein sequence ID" value="CAH3128557.1"/>
    <property type="molecule type" value="Genomic_DNA"/>
</dbReference>
<evidence type="ECO:0000313" key="1">
    <source>
        <dbReference type="EMBL" id="CAH3128557.1"/>
    </source>
</evidence>
<name>A0AAU9WXK5_9CNID</name>
<dbReference type="AlphaFoldDB" id="A0AAU9WXK5"/>
<gene>
    <name evidence="1" type="ORF">PMEA_00013532</name>
</gene>
<organism evidence="1 2">
    <name type="scientific">Pocillopora meandrina</name>
    <dbReference type="NCBI Taxonomy" id="46732"/>
    <lineage>
        <taxon>Eukaryota</taxon>
        <taxon>Metazoa</taxon>
        <taxon>Cnidaria</taxon>
        <taxon>Anthozoa</taxon>
        <taxon>Hexacorallia</taxon>
        <taxon>Scleractinia</taxon>
        <taxon>Astrocoeniina</taxon>
        <taxon>Pocilloporidae</taxon>
        <taxon>Pocillopora</taxon>
    </lineage>
</organism>